<sequence>MRIVRTEPNWLSSSGFIPLRVAMR</sequence>
<proteinExistence type="predicted"/>
<accession>A0A2P2PT95</accession>
<dbReference type="AlphaFoldDB" id="A0A2P2PT95"/>
<keyword evidence="1" id="KW-0346">Stress response</keyword>
<name>A0A2P2PT95_RHIMU</name>
<protein>
    <submittedName>
        <fullName evidence="1">Heat shock protein 90</fullName>
    </submittedName>
</protein>
<reference evidence="1" key="1">
    <citation type="submission" date="2018-02" db="EMBL/GenBank/DDBJ databases">
        <title>Rhizophora mucronata_Transcriptome.</title>
        <authorList>
            <person name="Meera S.P."/>
            <person name="Sreeshan A."/>
            <person name="Augustine A."/>
        </authorList>
    </citation>
    <scope>NUCLEOTIDE SEQUENCE</scope>
    <source>
        <tissue evidence="1">Leaf</tissue>
    </source>
</reference>
<evidence type="ECO:0000313" key="1">
    <source>
        <dbReference type="EMBL" id="MBX57957.1"/>
    </source>
</evidence>
<dbReference type="EMBL" id="GGEC01077473">
    <property type="protein sequence ID" value="MBX57957.1"/>
    <property type="molecule type" value="Transcribed_RNA"/>
</dbReference>
<organism evidence="1">
    <name type="scientific">Rhizophora mucronata</name>
    <name type="common">Asiatic mangrove</name>
    <dbReference type="NCBI Taxonomy" id="61149"/>
    <lineage>
        <taxon>Eukaryota</taxon>
        <taxon>Viridiplantae</taxon>
        <taxon>Streptophyta</taxon>
        <taxon>Embryophyta</taxon>
        <taxon>Tracheophyta</taxon>
        <taxon>Spermatophyta</taxon>
        <taxon>Magnoliopsida</taxon>
        <taxon>eudicotyledons</taxon>
        <taxon>Gunneridae</taxon>
        <taxon>Pentapetalae</taxon>
        <taxon>rosids</taxon>
        <taxon>fabids</taxon>
        <taxon>Malpighiales</taxon>
        <taxon>Rhizophoraceae</taxon>
        <taxon>Rhizophora</taxon>
    </lineage>
</organism>